<dbReference type="InParanoid" id="A0A6J1WLC4"/>
<name>A0A6J1WLC4_GALME</name>
<keyword evidence="2" id="KW-0732">Signal</keyword>
<dbReference type="RefSeq" id="XP_026755669.1">
    <property type="nucleotide sequence ID" value="XM_026899868.3"/>
</dbReference>
<dbReference type="GeneID" id="113515607"/>
<dbReference type="AlphaFoldDB" id="A0A6J1WLC4"/>
<evidence type="ECO:0000256" key="2">
    <source>
        <dbReference type="SAM" id="SignalP"/>
    </source>
</evidence>
<feature type="signal peptide" evidence="2">
    <location>
        <begin position="1"/>
        <end position="17"/>
    </location>
</feature>
<dbReference type="Proteomes" id="UP001652740">
    <property type="component" value="Unplaced"/>
</dbReference>
<dbReference type="KEGG" id="gmw:113515607"/>
<feature type="compositionally biased region" description="Polar residues" evidence="1">
    <location>
        <begin position="91"/>
        <end position="104"/>
    </location>
</feature>
<proteinExistence type="predicted"/>
<feature type="chain" id="PRO_5026729385" evidence="2">
    <location>
        <begin position="18"/>
        <end position="380"/>
    </location>
</feature>
<evidence type="ECO:0000256" key="1">
    <source>
        <dbReference type="SAM" id="MobiDB-lite"/>
    </source>
</evidence>
<gene>
    <name evidence="4" type="primary">LOC113515607</name>
</gene>
<organism evidence="3 4">
    <name type="scientific">Galleria mellonella</name>
    <name type="common">Greater wax moth</name>
    <dbReference type="NCBI Taxonomy" id="7137"/>
    <lineage>
        <taxon>Eukaryota</taxon>
        <taxon>Metazoa</taxon>
        <taxon>Ecdysozoa</taxon>
        <taxon>Arthropoda</taxon>
        <taxon>Hexapoda</taxon>
        <taxon>Insecta</taxon>
        <taxon>Pterygota</taxon>
        <taxon>Neoptera</taxon>
        <taxon>Endopterygota</taxon>
        <taxon>Lepidoptera</taxon>
        <taxon>Glossata</taxon>
        <taxon>Ditrysia</taxon>
        <taxon>Pyraloidea</taxon>
        <taxon>Pyralidae</taxon>
        <taxon>Galleriinae</taxon>
        <taxon>Galleria</taxon>
    </lineage>
</organism>
<feature type="region of interest" description="Disordered" evidence="1">
    <location>
        <begin position="75"/>
        <end position="104"/>
    </location>
</feature>
<evidence type="ECO:0000313" key="4">
    <source>
        <dbReference type="RefSeq" id="XP_026755669.1"/>
    </source>
</evidence>
<keyword evidence="3" id="KW-1185">Reference proteome</keyword>
<dbReference type="OrthoDB" id="7492938at2759"/>
<sequence>MKIAAVFFCIIIVPVYSASFFDEFRGAMSSIEDSFGKLVSDVVTDVSETIGCTILAVKEVLSLNPVFHESSDYDKRCRGSTDQSMVPEVENSYTSQTGTSNDNKQYLSDGLSRQIKESITQAKETGLNLINKYDSHKEIKAIGETLKKENNNLIELSNIFRREFDRMPSDIRKKFGNMKSSPEKPTFDSIWHDVKILHNIDHNKKDSQKTKEIRRVLDEALGILNIDNVDSNASNDEKIKTIIRDLENQSSSTLSDVETQFVQWEKEEHKENNNIKDVSTQDAKREKHKISLAFKDFSLKMTDDENGEQTAEKSSKDSIDINDFLHSFGKDSVSTKEEAEDATAFIENNKRTNMILQDYFAKNKDAGVGLFDNPELFNFD</sequence>
<evidence type="ECO:0000313" key="3">
    <source>
        <dbReference type="Proteomes" id="UP001652740"/>
    </source>
</evidence>
<reference evidence="4" key="1">
    <citation type="submission" date="2025-08" db="UniProtKB">
        <authorList>
            <consortium name="RefSeq"/>
        </authorList>
    </citation>
    <scope>IDENTIFICATION</scope>
    <source>
        <tissue evidence="4">Whole larvae</tissue>
    </source>
</reference>
<protein>
    <submittedName>
        <fullName evidence="4">Uncharacterized protein LOC113515607</fullName>
    </submittedName>
</protein>
<accession>A0A6J1WLC4</accession>